<reference evidence="1" key="1">
    <citation type="journal article" date="2021" name="Nat. Commun.">
        <title>Genetic determinants of endophytism in the Arabidopsis root mycobiome.</title>
        <authorList>
            <person name="Mesny F."/>
            <person name="Miyauchi S."/>
            <person name="Thiergart T."/>
            <person name="Pickel B."/>
            <person name="Atanasova L."/>
            <person name="Karlsson M."/>
            <person name="Huettel B."/>
            <person name="Barry K.W."/>
            <person name="Haridas S."/>
            <person name="Chen C."/>
            <person name="Bauer D."/>
            <person name="Andreopoulos W."/>
            <person name="Pangilinan J."/>
            <person name="LaButti K."/>
            <person name="Riley R."/>
            <person name="Lipzen A."/>
            <person name="Clum A."/>
            <person name="Drula E."/>
            <person name="Henrissat B."/>
            <person name="Kohler A."/>
            <person name="Grigoriev I.V."/>
            <person name="Martin F.M."/>
            <person name="Hacquard S."/>
        </authorList>
    </citation>
    <scope>NUCLEOTIDE SEQUENCE</scope>
    <source>
        <strain evidence="1">FSSC 5 MPI-SDFR-AT-0091</strain>
    </source>
</reference>
<gene>
    <name evidence="1" type="ORF">B0J15DRAFT_471789</name>
</gene>
<dbReference type="GO" id="GO:0008080">
    <property type="term" value="F:N-acetyltransferase activity"/>
    <property type="evidence" value="ECO:0007669"/>
    <property type="project" value="TreeGrafter"/>
</dbReference>
<dbReference type="PANTHER" id="PTHR28037:SF1">
    <property type="entry name" value="ALCOHOL O-ACETYLTRANSFERASE 1-RELATED"/>
    <property type="match status" value="1"/>
</dbReference>
<sequence length="502" mass="56311">MPKTPNHDEAIPRVIRPLGDNEGYQSALHQLRMYCSNIVTCRYVIPDTVSSLSSELEVLFEGAIAKAVLSHPALQVGLVGEASKKPVWVELHTINLRRHVEWHDADLSGDYGALYGKVLQAQLDTRFPNLDTQPGWRVAILKHRAERCMDVMFTWNHANADGMSGRIFHEDLLHNLNSTHSHDQSPAVEDYQFETTATAETFPPPQEEVAKFPITLKYTAVMMWKEFMPLKAHQARAHATWAPIRTLPYRTHLHTISIGNDILQLVLSACRKHGTTLTGLVHALTVVSLAHRLPEKDAAAFTGLTPISTRPFLPCRPEGYPWLVPNRTVANYVSQTSHEFNASLVASVRRATRSWPDWGSDLMDLIWSTAAQVRREIKQELDSGMEDSIVGLMRLVRDWRAHQKQQVKKPRTAGWLVTNLGVIDGGHELTDAAGHEMDWRIDRAEFQLSAEVPGAFFHICPVAVKGRELTIDISWQDGIVDASLGERLASDIQSIVTHVAFL</sequence>
<accession>A0A9P9G825</accession>
<dbReference type="SUPFAM" id="SSF52777">
    <property type="entry name" value="CoA-dependent acyltransferases"/>
    <property type="match status" value="2"/>
</dbReference>
<dbReference type="InterPro" id="IPR023213">
    <property type="entry name" value="CAT-like_dom_sf"/>
</dbReference>
<protein>
    <submittedName>
        <fullName evidence="1">Alcohol acetyltransferase-domain-containing protein</fullName>
    </submittedName>
</protein>
<dbReference type="Gene3D" id="3.30.559.10">
    <property type="entry name" value="Chloramphenicol acetyltransferase-like domain"/>
    <property type="match status" value="1"/>
</dbReference>
<dbReference type="InterPro" id="IPR052058">
    <property type="entry name" value="Alcohol_O-acetyltransferase"/>
</dbReference>
<dbReference type="Pfam" id="PF07247">
    <property type="entry name" value="AATase"/>
    <property type="match status" value="1"/>
</dbReference>
<dbReference type="EMBL" id="JAGTJS010000026">
    <property type="protein sequence ID" value="KAH7234256.1"/>
    <property type="molecule type" value="Genomic_DNA"/>
</dbReference>
<comment type="caution">
    <text evidence="1">The sequence shown here is derived from an EMBL/GenBank/DDBJ whole genome shotgun (WGS) entry which is preliminary data.</text>
</comment>
<organism evidence="1 2">
    <name type="scientific">Fusarium solani</name>
    <name type="common">Filamentous fungus</name>
    <dbReference type="NCBI Taxonomy" id="169388"/>
    <lineage>
        <taxon>Eukaryota</taxon>
        <taxon>Fungi</taxon>
        <taxon>Dikarya</taxon>
        <taxon>Ascomycota</taxon>
        <taxon>Pezizomycotina</taxon>
        <taxon>Sordariomycetes</taxon>
        <taxon>Hypocreomycetidae</taxon>
        <taxon>Hypocreales</taxon>
        <taxon>Nectriaceae</taxon>
        <taxon>Fusarium</taxon>
        <taxon>Fusarium solani species complex</taxon>
    </lineage>
</organism>
<dbReference type="InterPro" id="IPR010828">
    <property type="entry name" value="Atf2/Sli1-like"/>
</dbReference>
<proteinExistence type="predicted"/>
<evidence type="ECO:0000313" key="1">
    <source>
        <dbReference type="EMBL" id="KAH7234256.1"/>
    </source>
</evidence>
<name>A0A9P9G825_FUSSL</name>
<dbReference type="Proteomes" id="UP000736672">
    <property type="component" value="Unassembled WGS sequence"/>
</dbReference>
<dbReference type="OrthoDB" id="2150604at2759"/>
<evidence type="ECO:0000313" key="2">
    <source>
        <dbReference type="Proteomes" id="UP000736672"/>
    </source>
</evidence>
<dbReference type="PANTHER" id="PTHR28037">
    <property type="entry name" value="ALCOHOL O-ACETYLTRANSFERASE 1-RELATED"/>
    <property type="match status" value="1"/>
</dbReference>
<keyword evidence="2" id="KW-1185">Reference proteome</keyword>
<dbReference type="AlphaFoldDB" id="A0A9P9G825"/>